<dbReference type="GO" id="GO:0006357">
    <property type="term" value="P:regulation of transcription by RNA polymerase II"/>
    <property type="evidence" value="ECO:0007669"/>
    <property type="project" value="TreeGrafter"/>
</dbReference>
<dbReference type="PROSITE" id="PS00028">
    <property type="entry name" value="ZINC_FINGER_C2H2_1"/>
    <property type="match status" value="5"/>
</dbReference>
<evidence type="ECO:0000256" key="6">
    <source>
        <dbReference type="ARBA" id="ARBA00023163"/>
    </source>
</evidence>
<keyword evidence="5" id="KW-0805">Transcription regulation</keyword>
<dbReference type="InterPro" id="IPR051061">
    <property type="entry name" value="Zinc_finger_trans_reg"/>
</dbReference>
<keyword evidence="3 8" id="KW-0863">Zinc-finger</keyword>
<evidence type="ECO:0000256" key="5">
    <source>
        <dbReference type="ARBA" id="ARBA00023015"/>
    </source>
</evidence>
<reference evidence="11" key="1">
    <citation type="submission" date="2021-07" db="EMBL/GenBank/DDBJ databases">
        <title>Draft genome of Mortierella alpina, strain LL118, isolated from an aspen leaf litter sample.</title>
        <authorList>
            <person name="Yang S."/>
            <person name="Vinatzer B.A."/>
        </authorList>
    </citation>
    <scope>NUCLEOTIDE SEQUENCE</scope>
    <source>
        <strain evidence="11">LL118</strain>
    </source>
</reference>
<sequence>MATATTYYHCAQRTSYQSQHKYEHYQDHDYNPASLQAHTTYYLNTQTFNSRRPYSVPSAPIFNRRSAQEESQDSYYSAASEPSVMAPLSPPPSLGKDNAVCSASHSHHPQLQQHHRQSLQYPPSPHQRQAHLDKDRLPYHPPHQHHSYDERQQFLRPDRSYYQEEHRHSNRASPPSGSSPSLSISSISTASFASSPSPKSLPTTLSSPRVPPSFKAAPQRDTGREDRHLLQEEQLGWNHRPLDHGSNAAAQPHSRPPTKSAVAFMDTHMPMSRTNSSSSAATAVDVVHRPPKMAMDGRGSAKGRRPGPKVNKSVSPQQSKRSPSFRKYLCPEPGCGAPCDSIASLIQHQSKHAGSDTKKGKSKCPWRDCDKVLATPKSLKDHIQIHEERDANLKLPCPIQGCDKVFGTNRCLRAHELRCKQVKSGERLPCPIEGCPYTFGSTDYVRRHVLDHEKGLIGQEFLCDHPGCSAILANPLTLQRHKQLHEEQSLGFEWRCLVRGCGKIYSGSKQLTDHQSRIHKDLDSSYRFRCPYNTCGKTFECQRSAYKHACLHERSIRFPNS</sequence>
<feature type="compositionally biased region" description="Basic residues" evidence="9">
    <location>
        <begin position="105"/>
        <end position="117"/>
    </location>
</feature>
<feature type="domain" description="C2H2-type" evidence="10">
    <location>
        <begin position="362"/>
        <end position="391"/>
    </location>
</feature>
<proteinExistence type="predicted"/>
<evidence type="ECO:0000256" key="9">
    <source>
        <dbReference type="SAM" id="MobiDB-lite"/>
    </source>
</evidence>
<feature type="compositionally biased region" description="Low complexity" evidence="9">
    <location>
        <begin position="276"/>
        <end position="285"/>
    </location>
</feature>
<keyword evidence="7" id="KW-0539">Nucleus</keyword>
<evidence type="ECO:0000256" key="7">
    <source>
        <dbReference type="ARBA" id="ARBA00023242"/>
    </source>
</evidence>
<dbReference type="PANTHER" id="PTHR46179">
    <property type="entry name" value="ZINC FINGER PROTEIN"/>
    <property type="match status" value="1"/>
</dbReference>
<dbReference type="SMART" id="SM00355">
    <property type="entry name" value="ZnF_C2H2"/>
    <property type="match status" value="7"/>
</dbReference>
<feature type="compositionally biased region" description="Low complexity" evidence="9">
    <location>
        <begin position="173"/>
        <end position="208"/>
    </location>
</feature>
<feature type="domain" description="C2H2-type" evidence="10">
    <location>
        <begin position="328"/>
        <end position="357"/>
    </location>
</feature>
<dbReference type="Pfam" id="PF00096">
    <property type="entry name" value="zf-C2H2"/>
    <property type="match status" value="1"/>
</dbReference>
<feature type="region of interest" description="Disordered" evidence="9">
    <location>
        <begin position="237"/>
        <end position="327"/>
    </location>
</feature>
<feature type="region of interest" description="Disordered" evidence="9">
    <location>
        <begin position="135"/>
        <end position="154"/>
    </location>
</feature>
<dbReference type="GO" id="GO:0005634">
    <property type="term" value="C:nucleus"/>
    <property type="evidence" value="ECO:0007669"/>
    <property type="project" value="UniProtKB-SubCell"/>
</dbReference>
<keyword evidence="2" id="KW-0479">Metal-binding</keyword>
<protein>
    <recommendedName>
        <fullName evidence="10">C2H2-type domain-containing protein</fullName>
    </recommendedName>
</protein>
<dbReference type="Gene3D" id="3.30.160.60">
    <property type="entry name" value="Classic Zinc Finger"/>
    <property type="match status" value="2"/>
</dbReference>
<dbReference type="AlphaFoldDB" id="A0A9P8CXQ1"/>
<dbReference type="Proteomes" id="UP000717515">
    <property type="component" value="Unassembled WGS sequence"/>
</dbReference>
<keyword evidence="6" id="KW-0804">Transcription</keyword>
<evidence type="ECO:0000313" key="12">
    <source>
        <dbReference type="Proteomes" id="UP000717515"/>
    </source>
</evidence>
<feature type="domain" description="C2H2-type" evidence="10">
    <location>
        <begin position="494"/>
        <end position="524"/>
    </location>
</feature>
<evidence type="ECO:0000256" key="1">
    <source>
        <dbReference type="ARBA" id="ARBA00004123"/>
    </source>
</evidence>
<feature type="compositionally biased region" description="Polar residues" evidence="9">
    <location>
        <begin position="312"/>
        <end position="322"/>
    </location>
</feature>
<dbReference type="InterPro" id="IPR013087">
    <property type="entry name" value="Znf_C2H2_type"/>
</dbReference>
<evidence type="ECO:0000313" key="11">
    <source>
        <dbReference type="EMBL" id="KAG9324623.1"/>
    </source>
</evidence>
<evidence type="ECO:0000256" key="8">
    <source>
        <dbReference type="PROSITE-ProRule" id="PRU00042"/>
    </source>
</evidence>
<evidence type="ECO:0000259" key="10">
    <source>
        <dbReference type="PROSITE" id="PS50157"/>
    </source>
</evidence>
<dbReference type="PROSITE" id="PS50157">
    <property type="entry name" value="ZINC_FINGER_C2H2_2"/>
    <property type="match status" value="4"/>
</dbReference>
<comment type="subcellular location">
    <subcellularLocation>
        <location evidence="1">Nucleus</location>
    </subcellularLocation>
</comment>
<accession>A0A9P8CXQ1</accession>
<dbReference type="PANTHER" id="PTHR46179:SF13">
    <property type="entry name" value="C2H2-TYPE DOMAIN-CONTAINING PROTEIN"/>
    <property type="match status" value="1"/>
</dbReference>
<name>A0A9P8CXQ1_MORAP</name>
<keyword evidence="4" id="KW-0862">Zinc</keyword>
<organism evidence="11 12">
    <name type="scientific">Mortierella alpina</name>
    <name type="common">Oleaginous fungus</name>
    <name type="synonym">Mortierella renispora</name>
    <dbReference type="NCBI Taxonomy" id="64518"/>
    <lineage>
        <taxon>Eukaryota</taxon>
        <taxon>Fungi</taxon>
        <taxon>Fungi incertae sedis</taxon>
        <taxon>Mucoromycota</taxon>
        <taxon>Mortierellomycotina</taxon>
        <taxon>Mortierellomycetes</taxon>
        <taxon>Mortierellales</taxon>
        <taxon>Mortierellaceae</taxon>
        <taxon>Mortierella</taxon>
    </lineage>
</organism>
<gene>
    <name evidence="11" type="ORF">KVV02_007193</name>
</gene>
<dbReference type="EMBL" id="JAIFTL010000061">
    <property type="protein sequence ID" value="KAG9324623.1"/>
    <property type="molecule type" value="Genomic_DNA"/>
</dbReference>
<comment type="caution">
    <text evidence="11">The sequence shown here is derived from an EMBL/GenBank/DDBJ whole genome shotgun (WGS) entry which is preliminary data.</text>
</comment>
<feature type="domain" description="C2H2-type" evidence="10">
    <location>
        <begin position="528"/>
        <end position="552"/>
    </location>
</feature>
<dbReference type="GO" id="GO:0008270">
    <property type="term" value="F:zinc ion binding"/>
    <property type="evidence" value="ECO:0007669"/>
    <property type="project" value="UniProtKB-KW"/>
</dbReference>
<evidence type="ECO:0000256" key="3">
    <source>
        <dbReference type="ARBA" id="ARBA00022771"/>
    </source>
</evidence>
<feature type="region of interest" description="Disordered" evidence="9">
    <location>
        <begin position="162"/>
        <end position="225"/>
    </location>
</feature>
<evidence type="ECO:0000256" key="4">
    <source>
        <dbReference type="ARBA" id="ARBA00022833"/>
    </source>
</evidence>
<feature type="region of interest" description="Disordered" evidence="9">
    <location>
        <begin position="64"/>
        <end position="130"/>
    </location>
</feature>
<evidence type="ECO:0000256" key="2">
    <source>
        <dbReference type="ARBA" id="ARBA00022723"/>
    </source>
</evidence>